<name>A0ABU8YYW6_9CYAN</name>
<evidence type="ECO:0000313" key="2">
    <source>
        <dbReference type="EMBL" id="MEK0189634.1"/>
    </source>
</evidence>
<keyword evidence="2" id="KW-0560">Oxidoreductase</keyword>
<dbReference type="Pfam" id="PF03992">
    <property type="entry name" value="ABM"/>
    <property type="match status" value="1"/>
</dbReference>
<sequence>VIAMQYVLIIHEVENYEAWKSVFDRAANIRKEAGERSYQVLKYENEPNKIVHFSAWTSIADARAFFESPKLVKIREEAGVKAPEFIYLDQLESGVL</sequence>
<dbReference type="SUPFAM" id="SSF54909">
    <property type="entry name" value="Dimeric alpha+beta barrel"/>
    <property type="match status" value="1"/>
</dbReference>
<keyword evidence="3" id="KW-1185">Reference proteome</keyword>
<proteinExistence type="predicted"/>
<feature type="non-terminal residue" evidence="2">
    <location>
        <position position="1"/>
    </location>
</feature>
<dbReference type="RefSeq" id="WP_340542752.1">
    <property type="nucleotide sequence ID" value="NZ_JBBLXS010001453.1"/>
</dbReference>
<dbReference type="Gene3D" id="3.30.70.100">
    <property type="match status" value="1"/>
</dbReference>
<keyword evidence="2" id="KW-0503">Monooxygenase</keyword>
<feature type="domain" description="ABM" evidence="1">
    <location>
        <begin position="1"/>
        <end position="96"/>
    </location>
</feature>
<evidence type="ECO:0000313" key="3">
    <source>
        <dbReference type="Proteomes" id="UP001384579"/>
    </source>
</evidence>
<reference evidence="2 3" key="1">
    <citation type="journal article" date="2020" name="Harmful Algae">
        <title>Molecular and morphological characterization of a novel dihydroanatoxin-a producing Microcoleus species (cyanobacteria) from the Russian River, California, USA.</title>
        <authorList>
            <person name="Conklin K.Y."/>
            <person name="Stancheva R."/>
            <person name="Otten T.G."/>
            <person name="Fadness R."/>
            <person name="Boyer G.L."/>
            <person name="Read B."/>
            <person name="Zhang X."/>
            <person name="Sheath R.G."/>
        </authorList>
    </citation>
    <scope>NUCLEOTIDE SEQUENCE [LARGE SCALE GENOMIC DNA]</scope>
    <source>
        <strain evidence="2 3">PTRS2</strain>
    </source>
</reference>
<protein>
    <submittedName>
        <fullName evidence="2">Antibiotic biosynthesis monooxygenase</fullName>
    </submittedName>
</protein>
<organism evidence="2 3">
    <name type="scientific">Microcoleus anatoxicus PTRS2</name>
    <dbReference type="NCBI Taxonomy" id="2705321"/>
    <lineage>
        <taxon>Bacteria</taxon>
        <taxon>Bacillati</taxon>
        <taxon>Cyanobacteriota</taxon>
        <taxon>Cyanophyceae</taxon>
        <taxon>Oscillatoriophycideae</taxon>
        <taxon>Oscillatoriales</taxon>
        <taxon>Microcoleaceae</taxon>
        <taxon>Microcoleus</taxon>
        <taxon>Microcoleus anatoxicus</taxon>
    </lineage>
</organism>
<dbReference type="EMBL" id="JBBLXS010001453">
    <property type="protein sequence ID" value="MEK0189634.1"/>
    <property type="molecule type" value="Genomic_DNA"/>
</dbReference>
<dbReference type="Proteomes" id="UP001384579">
    <property type="component" value="Unassembled WGS sequence"/>
</dbReference>
<dbReference type="GO" id="GO:0004497">
    <property type="term" value="F:monooxygenase activity"/>
    <property type="evidence" value="ECO:0007669"/>
    <property type="project" value="UniProtKB-KW"/>
</dbReference>
<evidence type="ECO:0000259" key="1">
    <source>
        <dbReference type="PROSITE" id="PS51725"/>
    </source>
</evidence>
<dbReference type="PROSITE" id="PS51725">
    <property type="entry name" value="ABM"/>
    <property type="match status" value="1"/>
</dbReference>
<dbReference type="InterPro" id="IPR007138">
    <property type="entry name" value="ABM_dom"/>
</dbReference>
<accession>A0ABU8YYW6</accession>
<gene>
    <name evidence="2" type="ORF">WMG39_33030</name>
</gene>
<comment type="caution">
    <text evidence="2">The sequence shown here is derived from an EMBL/GenBank/DDBJ whole genome shotgun (WGS) entry which is preliminary data.</text>
</comment>
<dbReference type="InterPro" id="IPR011008">
    <property type="entry name" value="Dimeric_a/b-barrel"/>
</dbReference>